<protein>
    <submittedName>
        <fullName evidence="3">Uncharacterized protein</fullName>
    </submittedName>
</protein>
<sequence length="112" mass="13168">MAPNLFNCSNSLFHYISARIILILMLCSVLQIDGFLHNYDFKNSNRDFELAYDIYTNSDSVVDKCLAICLYCHHDKSTFDQCANNRCQQLENVFFPKHFDKDCLFYRTIIMS</sequence>
<keyword evidence="1" id="KW-1133">Transmembrane helix</keyword>
<proteinExistence type="predicted"/>
<reference evidence="3" key="2">
    <citation type="submission" date="2023-11" db="UniProtKB">
        <authorList>
            <consortium name="WormBaseParasite"/>
        </authorList>
    </citation>
    <scope>IDENTIFICATION</scope>
</reference>
<evidence type="ECO:0000256" key="1">
    <source>
        <dbReference type="SAM" id="Phobius"/>
    </source>
</evidence>
<keyword evidence="2" id="KW-1185">Reference proteome</keyword>
<keyword evidence="1" id="KW-0472">Membrane</keyword>
<name>A0AA85JLU1_TRIRE</name>
<organism evidence="2 3">
    <name type="scientific">Trichobilharzia regenti</name>
    <name type="common">Nasal bird schistosome</name>
    <dbReference type="NCBI Taxonomy" id="157069"/>
    <lineage>
        <taxon>Eukaryota</taxon>
        <taxon>Metazoa</taxon>
        <taxon>Spiralia</taxon>
        <taxon>Lophotrochozoa</taxon>
        <taxon>Platyhelminthes</taxon>
        <taxon>Trematoda</taxon>
        <taxon>Digenea</taxon>
        <taxon>Strigeidida</taxon>
        <taxon>Schistosomatoidea</taxon>
        <taxon>Schistosomatidae</taxon>
        <taxon>Trichobilharzia</taxon>
    </lineage>
</organism>
<feature type="transmembrane region" description="Helical" evidence="1">
    <location>
        <begin position="12"/>
        <end position="36"/>
    </location>
</feature>
<keyword evidence="1" id="KW-0812">Transmembrane</keyword>
<evidence type="ECO:0000313" key="2">
    <source>
        <dbReference type="Proteomes" id="UP000050795"/>
    </source>
</evidence>
<dbReference type="Proteomes" id="UP000050795">
    <property type="component" value="Unassembled WGS sequence"/>
</dbReference>
<dbReference type="WBParaSite" id="TREG1_27330.1">
    <property type="protein sequence ID" value="TREG1_27330.1"/>
    <property type="gene ID" value="TREG1_27330"/>
</dbReference>
<dbReference type="AlphaFoldDB" id="A0AA85JLU1"/>
<accession>A0AA85JLU1</accession>
<evidence type="ECO:0000313" key="3">
    <source>
        <dbReference type="WBParaSite" id="TREG1_27330.1"/>
    </source>
</evidence>
<reference evidence="2" key="1">
    <citation type="submission" date="2022-06" db="EMBL/GenBank/DDBJ databases">
        <authorList>
            <person name="Berger JAMES D."/>
            <person name="Berger JAMES D."/>
        </authorList>
    </citation>
    <scope>NUCLEOTIDE SEQUENCE [LARGE SCALE GENOMIC DNA]</scope>
</reference>